<feature type="zinc finger region" description="C3H1-type" evidence="6">
    <location>
        <begin position="132"/>
        <end position="164"/>
    </location>
</feature>
<keyword evidence="2 6" id="KW-0479">Metal-binding</keyword>
<name>A0A8U0QZI4_SALNM</name>
<proteinExistence type="predicted"/>
<evidence type="ECO:0000259" key="8">
    <source>
        <dbReference type="PROSITE" id="PS50103"/>
    </source>
</evidence>
<dbReference type="PROSITE" id="PS50103">
    <property type="entry name" value="ZF_C3H1"/>
    <property type="match status" value="2"/>
</dbReference>
<feature type="compositionally biased region" description="Low complexity" evidence="7">
    <location>
        <begin position="345"/>
        <end position="363"/>
    </location>
</feature>
<keyword evidence="9" id="KW-1185">Reference proteome</keyword>
<dbReference type="GeneID" id="120049980"/>
<evidence type="ECO:0000256" key="1">
    <source>
        <dbReference type="ARBA" id="ARBA00022553"/>
    </source>
</evidence>
<dbReference type="KEGG" id="snh:120049980"/>
<dbReference type="InterPro" id="IPR057602">
    <property type="entry name" value="Zfn-CCCH_PARP12"/>
</dbReference>
<evidence type="ECO:0000256" key="4">
    <source>
        <dbReference type="ARBA" id="ARBA00022771"/>
    </source>
</evidence>
<keyword evidence="5 6" id="KW-0862">Zinc</keyword>
<feature type="domain" description="C3H1-type" evidence="8">
    <location>
        <begin position="77"/>
        <end position="101"/>
    </location>
</feature>
<dbReference type="GO" id="GO:0008270">
    <property type="term" value="F:zinc ion binding"/>
    <property type="evidence" value="ECO:0007669"/>
    <property type="project" value="UniProtKB-KW"/>
</dbReference>
<dbReference type="GO" id="GO:0005634">
    <property type="term" value="C:nucleus"/>
    <property type="evidence" value="ECO:0007669"/>
    <property type="project" value="TreeGrafter"/>
</dbReference>
<feature type="compositionally biased region" description="Pro residues" evidence="7">
    <location>
        <begin position="225"/>
        <end position="236"/>
    </location>
</feature>
<evidence type="ECO:0000256" key="2">
    <source>
        <dbReference type="ARBA" id="ARBA00022723"/>
    </source>
</evidence>
<evidence type="ECO:0000256" key="5">
    <source>
        <dbReference type="ARBA" id="ARBA00022833"/>
    </source>
</evidence>
<dbReference type="PRINTS" id="PR01217">
    <property type="entry name" value="PRICHEXTENSN"/>
</dbReference>
<evidence type="ECO:0000313" key="10">
    <source>
        <dbReference type="RefSeq" id="XP_038852462.1"/>
    </source>
</evidence>
<gene>
    <name evidence="10" type="primary">LOC120049980</name>
</gene>
<dbReference type="Pfam" id="PF25261">
    <property type="entry name" value="zf-CCCH_PARP12"/>
    <property type="match status" value="1"/>
</dbReference>
<dbReference type="InterPro" id="IPR000571">
    <property type="entry name" value="Znf_CCCH"/>
</dbReference>
<evidence type="ECO:0000256" key="7">
    <source>
        <dbReference type="SAM" id="MobiDB-lite"/>
    </source>
</evidence>
<dbReference type="PANTHER" id="PTHR45740">
    <property type="entry name" value="POLY [ADP-RIBOSE] POLYMERASE"/>
    <property type="match status" value="1"/>
</dbReference>
<dbReference type="Proteomes" id="UP000808372">
    <property type="component" value="Chromosome 6"/>
</dbReference>
<feature type="region of interest" description="Disordered" evidence="7">
    <location>
        <begin position="279"/>
        <end position="472"/>
    </location>
</feature>
<dbReference type="AlphaFoldDB" id="A0A8U0QZI4"/>
<keyword evidence="4 6" id="KW-0863">Zinc-finger</keyword>
<accession>A0A8U0QZI4</accession>
<evidence type="ECO:0000313" key="9">
    <source>
        <dbReference type="Proteomes" id="UP000808372"/>
    </source>
</evidence>
<feature type="region of interest" description="Disordered" evidence="7">
    <location>
        <begin position="220"/>
        <end position="239"/>
    </location>
</feature>
<dbReference type="GO" id="GO:1990404">
    <property type="term" value="F:NAD+-protein mono-ADP-ribosyltransferase activity"/>
    <property type="evidence" value="ECO:0007669"/>
    <property type="project" value="TreeGrafter"/>
</dbReference>
<protein>
    <submittedName>
        <fullName evidence="10">Extensin-like</fullName>
    </submittedName>
</protein>
<reference evidence="10" key="1">
    <citation type="submission" date="2025-08" db="UniProtKB">
        <authorList>
            <consortium name="RefSeq"/>
        </authorList>
    </citation>
    <scope>IDENTIFICATION</scope>
    <source>
        <tissue evidence="10">White muscle</tissue>
    </source>
</reference>
<organism evidence="9 10">
    <name type="scientific">Salvelinus namaycush</name>
    <name type="common">Lake trout</name>
    <name type="synonym">Salmo namaycush</name>
    <dbReference type="NCBI Taxonomy" id="8040"/>
    <lineage>
        <taxon>Eukaryota</taxon>
        <taxon>Metazoa</taxon>
        <taxon>Chordata</taxon>
        <taxon>Craniata</taxon>
        <taxon>Vertebrata</taxon>
        <taxon>Euteleostomi</taxon>
        <taxon>Actinopterygii</taxon>
        <taxon>Neopterygii</taxon>
        <taxon>Teleostei</taxon>
        <taxon>Protacanthopterygii</taxon>
        <taxon>Salmoniformes</taxon>
        <taxon>Salmonidae</taxon>
        <taxon>Salmoninae</taxon>
        <taxon>Salvelinus</taxon>
    </lineage>
</organism>
<dbReference type="GO" id="GO:0003950">
    <property type="term" value="F:NAD+ poly-ADP-ribosyltransferase activity"/>
    <property type="evidence" value="ECO:0007669"/>
    <property type="project" value="TreeGrafter"/>
</dbReference>
<feature type="compositionally biased region" description="Polar residues" evidence="7">
    <location>
        <begin position="447"/>
        <end position="462"/>
    </location>
</feature>
<dbReference type="PANTHER" id="PTHR45740:SF15">
    <property type="entry name" value="ZINC FINGER CCCH TYPE DOMAIN CONTAINING 1-LIKE"/>
    <property type="match status" value="1"/>
</dbReference>
<sequence length="472" mass="52375">MDTTALVYKILCAHNGYFELEEMRANFSTPEDDLESVLGNQDMFTSAVFEGNELIFAKTKMRLCRDKECNGCSNLHLCIFYLYGTCRFNEGQRCRFCHELTSEYNIRVLREHHLEKLDKRELCMLLLQNDNTLLPPVCFTYNKGSGEYGYCPDKESCRRLHVCERYIRGTCAADVNCGRSHDFNEPHPLNTLQQRGVPNELVASMLYTYRNIQAIQYEEGSRPVCHPPPPPPPPQTYFPAPNVVQRETHYIHLQPIIVHSQVTPSMLCNFKLKSRPFVQTKPKSHTKPSSSASHQSKPSKPPTPAPHQSKSSKAPPTPQQSKSTKPPSPAPHQSKSSKAPPPTPQQSKSSKAPPTPQQSKSSKAPPPTPQQSKSSKAPPPTPQQSKSSKAPPPTPQQSKSSKAPPPTPQQSKSSKAPPPTPQQSKSSKAPPPTPQQSKSSKPHPPATHQSKSSQPAPHQPKTTKAPPSARRR</sequence>
<feature type="compositionally biased region" description="Low complexity" evidence="7">
    <location>
        <begin position="287"/>
        <end position="298"/>
    </location>
</feature>
<dbReference type="SMART" id="SM00356">
    <property type="entry name" value="ZnF_C3H1"/>
    <property type="match status" value="2"/>
</dbReference>
<evidence type="ECO:0000256" key="6">
    <source>
        <dbReference type="PROSITE-ProRule" id="PRU00723"/>
    </source>
</evidence>
<dbReference type="RefSeq" id="XP_038852462.1">
    <property type="nucleotide sequence ID" value="XM_038996534.1"/>
</dbReference>
<feature type="domain" description="C3H1-type" evidence="8">
    <location>
        <begin position="132"/>
        <end position="164"/>
    </location>
</feature>
<dbReference type="InterPro" id="IPR051712">
    <property type="entry name" value="ARTD-AVP"/>
</dbReference>
<evidence type="ECO:0000256" key="3">
    <source>
        <dbReference type="ARBA" id="ARBA00022737"/>
    </source>
</evidence>
<feature type="zinc finger region" description="C3H1-type" evidence="6">
    <location>
        <begin position="77"/>
        <end position="101"/>
    </location>
</feature>
<keyword evidence="3" id="KW-0677">Repeat</keyword>
<keyword evidence="1" id="KW-0597">Phosphoprotein</keyword>